<evidence type="ECO:0000313" key="2">
    <source>
        <dbReference type="EMBL" id="MBN7770470.1"/>
    </source>
</evidence>
<evidence type="ECO:0000256" key="1">
    <source>
        <dbReference type="SAM" id="Phobius"/>
    </source>
</evidence>
<organism evidence="2 3">
    <name type="scientific">Marinobacter daepoensis</name>
    <dbReference type="NCBI Taxonomy" id="262077"/>
    <lineage>
        <taxon>Bacteria</taxon>
        <taxon>Pseudomonadati</taxon>
        <taxon>Pseudomonadota</taxon>
        <taxon>Gammaproteobacteria</taxon>
        <taxon>Pseudomonadales</taxon>
        <taxon>Marinobacteraceae</taxon>
        <taxon>Marinobacter</taxon>
    </lineage>
</organism>
<keyword evidence="1" id="KW-0472">Membrane</keyword>
<evidence type="ECO:0000313" key="3">
    <source>
        <dbReference type="Proteomes" id="UP000664344"/>
    </source>
</evidence>
<name>A0ABS3BGN5_9GAMM</name>
<comment type="caution">
    <text evidence="2">The sequence shown here is derived from an EMBL/GenBank/DDBJ whole genome shotgun (WGS) entry which is preliminary data.</text>
</comment>
<feature type="transmembrane region" description="Helical" evidence="1">
    <location>
        <begin position="26"/>
        <end position="52"/>
    </location>
</feature>
<sequence length="75" mass="8103">MAGIVVIAKLGFVEGPYSAEKQADPFWISVGFGLALQSLFFSAFSLLCVMTWENTQQLKRLLSASSSEDSGKAVK</sequence>
<keyword evidence="3" id="KW-1185">Reference proteome</keyword>
<dbReference type="EMBL" id="JAFKDB010000015">
    <property type="protein sequence ID" value="MBN7770470.1"/>
    <property type="molecule type" value="Genomic_DNA"/>
</dbReference>
<keyword evidence="1" id="KW-1133">Transmembrane helix</keyword>
<protein>
    <submittedName>
        <fullName evidence="2">Uncharacterized protein</fullName>
    </submittedName>
</protein>
<gene>
    <name evidence="2" type="ORF">JYP53_11220</name>
</gene>
<dbReference type="Proteomes" id="UP000664344">
    <property type="component" value="Unassembled WGS sequence"/>
</dbReference>
<dbReference type="RefSeq" id="WP_206557656.1">
    <property type="nucleotide sequence ID" value="NZ_JAFKDB010000015.1"/>
</dbReference>
<proteinExistence type="predicted"/>
<reference evidence="2 3" key="1">
    <citation type="submission" date="2021-02" db="EMBL/GenBank/DDBJ databases">
        <title>PHA producing bacteria isolated from coastal sediment in Guangdong, Shenzhen.</title>
        <authorList>
            <person name="Zheng W."/>
            <person name="Yu S."/>
            <person name="Huang Y."/>
        </authorList>
    </citation>
    <scope>NUCLEOTIDE SEQUENCE [LARGE SCALE GENOMIC DNA]</scope>
    <source>
        <strain evidence="2 3">TN21-5</strain>
    </source>
</reference>
<keyword evidence="1" id="KW-0812">Transmembrane</keyword>
<accession>A0ABS3BGN5</accession>